<evidence type="ECO:0000313" key="2">
    <source>
        <dbReference type="EMBL" id="EIW74061.1"/>
    </source>
</evidence>
<name>R7SD09_CONPW</name>
<dbReference type="RefSeq" id="XP_007775776.1">
    <property type="nucleotide sequence ID" value="XM_007777586.1"/>
</dbReference>
<organism evidence="2 3">
    <name type="scientific">Coniophora puteana (strain RWD-64-598)</name>
    <name type="common">Brown rot fungus</name>
    <dbReference type="NCBI Taxonomy" id="741705"/>
    <lineage>
        <taxon>Eukaryota</taxon>
        <taxon>Fungi</taxon>
        <taxon>Dikarya</taxon>
        <taxon>Basidiomycota</taxon>
        <taxon>Agaricomycotina</taxon>
        <taxon>Agaricomycetes</taxon>
        <taxon>Agaricomycetidae</taxon>
        <taxon>Boletales</taxon>
        <taxon>Coniophorineae</taxon>
        <taxon>Coniophoraceae</taxon>
        <taxon>Coniophora</taxon>
    </lineage>
</organism>
<keyword evidence="1" id="KW-1133">Transmembrane helix</keyword>
<keyword evidence="3" id="KW-1185">Reference proteome</keyword>
<protein>
    <submittedName>
        <fullName evidence="2">Uncharacterized protein</fullName>
    </submittedName>
</protein>
<evidence type="ECO:0000256" key="1">
    <source>
        <dbReference type="SAM" id="Phobius"/>
    </source>
</evidence>
<dbReference type="OrthoDB" id="2660482at2759"/>
<evidence type="ECO:0000313" key="3">
    <source>
        <dbReference type="Proteomes" id="UP000053558"/>
    </source>
</evidence>
<keyword evidence="1" id="KW-0812">Transmembrane</keyword>
<keyword evidence="1" id="KW-0472">Membrane</keyword>
<reference evidence="3" key="1">
    <citation type="journal article" date="2012" name="Science">
        <title>The Paleozoic origin of enzymatic lignin decomposition reconstructed from 31 fungal genomes.</title>
        <authorList>
            <person name="Floudas D."/>
            <person name="Binder M."/>
            <person name="Riley R."/>
            <person name="Barry K."/>
            <person name="Blanchette R.A."/>
            <person name="Henrissat B."/>
            <person name="Martinez A.T."/>
            <person name="Otillar R."/>
            <person name="Spatafora J.W."/>
            <person name="Yadav J.S."/>
            <person name="Aerts A."/>
            <person name="Benoit I."/>
            <person name="Boyd A."/>
            <person name="Carlson A."/>
            <person name="Copeland A."/>
            <person name="Coutinho P.M."/>
            <person name="de Vries R.P."/>
            <person name="Ferreira P."/>
            <person name="Findley K."/>
            <person name="Foster B."/>
            <person name="Gaskell J."/>
            <person name="Glotzer D."/>
            <person name="Gorecki P."/>
            <person name="Heitman J."/>
            <person name="Hesse C."/>
            <person name="Hori C."/>
            <person name="Igarashi K."/>
            <person name="Jurgens J.A."/>
            <person name="Kallen N."/>
            <person name="Kersten P."/>
            <person name="Kohler A."/>
            <person name="Kuees U."/>
            <person name="Kumar T.K.A."/>
            <person name="Kuo A."/>
            <person name="LaButti K."/>
            <person name="Larrondo L.F."/>
            <person name="Lindquist E."/>
            <person name="Ling A."/>
            <person name="Lombard V."/>
            <person name="Lucas S."/>
            <person name="Lundell T."/>
            <person name="Martin R."/>
            <person name="McLaughlin D.J."/>
            <person name="Morgenstern I."/>
            <person name="Morin E."/>
            <person name="Murat C."/>
            <person name="Nagy L.G."/>
            <person name="Nolan M."/>
            <person name="Ohm R.A."/>
            <person name="Patyshakuliyeva A."/>
            <person name="Rokas A."/>
            <person name="Ruiz-Duenas F.J."/>
            <person name="Sabat G."/>
            <person name="Salamov A."/>
            <person name="Samejima M."/>
            <person name="Schmutz J."/>
            <person name="Slot J.C."/>
            <person name="St John F."/>
            <person name="Stenlid J."/>
            <person name="Sun H."/>
            <person name="Sun S."/>
            <person name="Syed K."/>
            <person name="Tsang A."/>
            <person name="Wiebenga A."/>
            <person name="Young D."/>
            <person name="Pisabarro A."/>
            <person name="Eastwood D.C."/>
            <person name="Martin F."/>
            <person name="Cullen D."/>
            <person name="Grigoriev I.V."/>
            <person name="Hibbett D.S."/>
        </authorList>
    </citation>
    <scope>NUCLEOTIDE SEQUENCE [LARGE SCALE GENOMIC DNA]</scope>
    <source>
        <strain evidence="3">RWD-64-598 SS2</strain>
    </source>
</reference>
<dbReference type="EMBL" id="JH711595">
    <property type="protein sequence ID" value="EIW74061.1"/>
    <property type="molecule type" value="Genomic_DNA"/>
</dbReference>
<dbReference type="AlphaFoldDB" id="R7SD09"/>
<dbReference type="GeneID" id="19209742"/>
<dbReference type="KEGG" id="cput:CONPUDRAFT_78328"/>
<feature type="transmembrane region" description="Helical" evidence="1">
    <location>
        <begin position="159"/>
        <end position="182"/>
    </location>
</feature>
<accession>R7SD09</accession>
<sequence>MMHSVKAALIHQAQNYTLGALSAIGTKRICKLTGLTAVYSANGMLDYIYLGTTSVGLRQRASVRWHFHRYVKMYFRSLGMWQVFIARFLGMPVNGGSLQLCKLVIRPVYIASLTNVRFRAGRYHPSGSKPTPVLRLASSEPAMMGMRIYALYGRSKRMLVFLSICFAGVQSANIVLTMMAMLPLEVGASMVSSRRIFLHFNERHRDLDATMSTFLGLIVRDNILYFFINSLTSRRAFFSLSLNAASFLIDVRAPNLGAQFYMGFDSIVVNVLTSFQMAMLGPRMMLSMREYDAVQAKGGPSLGIEVETMQFAAAAPRPEYHEGFSTGSIVV</sequence>
<proteinExistence type="predicted"/>
<gene>
    <name evidence="2" type="ORF">CONPUDRAFT_78328</name>
</gene>
<dbReference type="Proteomes" id="UP000053558">
    <property type="component" value="Unassembled WGS sequence"/>
</dbReference>